<dbReference type="SUPFAM" id="SSF50370">
    <property type="entry name" value="Ricin B-like lectins"/>
    <property type="match status" value="1"/>
</dbReference>
<dbReference type="OrthoDB" id="8660908at2"/>
<evidence type="ECO:0000256" key="1">
    <source>
        <dbReference type="ARBA" id="ARBA00023239"/>
    </source>
</evidence>
<name>A0A4R3MM79_9FIRM</name>
<dbReference type="SUPFAM" id="SSF51126">
    <property type="entry name" value="Pectin lyase-like"/>
    <property type="match status" value="1"/>
</dbReference>
<dbReference type="InterPro" id="IPR000772">
    <property type="entry name" value="Ricin_B_lectin"/>
</dbReference>
<dbReference type="Proteomes" id="UP000294902">
    <property type="component" value="Unassembled WGS sequence"/>
</dbReference>
<dbReference type="SMART" id="SM00656">
    <property type="entry name" value="Amb_all"/>
    <property type="match status" value="1"/>
</dbReference>
<evidence type="ECO:0000259" key="3">
    <source>
        <dbReference type="SMART" id="SM00458"/>
    </source>
</evidence>
<keyword evidence="2" id="KW-0964">Secreted</keyword>
<keyword evidence="1 2" id="KW-0456">Lyase</keyword>
<comment type="caution">
    <text evidence="5">The sequence shown here is derived from an EMBL/GenBank/DDBJ whole genome shotgun (WGS) entry which is preliminary data.</text>
</comment>
<reference evidence="5 6" key="1">
    <citation type="submission" date="2019-03" db="EMBL/GenBank/DDBJ databases">
        <title>Genomic Encyclopedia of Type Strains, Phase IV (KMG-IV): sequencing the most valuable type-strain genomes for metagenomic binning, comparative biology and taxonomic classification.</title>
        <authorList>
            <person name="Goeker M."/>
        </authorList>
    </citation>
    <scope>NUCLEOTIDE SEQUENCE [LARGE SCALE GENOMIC DNA]</scope>
    <source>
        <strain evidence="5 6">DSM 24629</strain>
    </source>
</reference>
<dbReference type="Gene3D" id="2.160.20.10">
    <property type="entry name" value="Single-stranded right-handed beta-helix, Pectin lyase-like"/>
    <property type="match status" value="1"/>
</dbReference>
<dbReference type="EMBL" id="SMAL01000003">
    <property type="protein sequence ID" value="TCT15355.1"/>
    <property type="molecule type" value="Genomic_DNA"/>
</dbReference>
<dbReference type="Pfam" id="PF14200">
    <property type="entry name" value="RicinB_lectin_2"/>
    <property type="match status" value="2"/>
</dbReference>
<feature type="domain" description="Ricin B lectin" evidence="3">
    <location>
        <begin position="209"/>
        <end position="346"/>
    </location>
</feature>
<comment type="subcellular location">
    <subcellularLocation>
        <location evidence="2">Secreted</location>
    </subcellularLocation>
</comment>
<dbReference type="InterPro" id="IPR012334">
    <property type="entry name" value="Pectin_lyas_fold"/>
</dbReference>
<dbReference type="PANTHER" id="PTHR31683">
    <property type="entry name" value="PECTATE LYASE 18-RELATED"/>
    <property type="match status" value="1"/>
</dbReference>
<comment type="similarity">
    <text evidence="2">Belongs to the polysaccharide lyase 1 family.</text>
</comment>
<dbReference type="InterPro" id="IPR045032">
    <property type="entry name" value="PEL"/>
</dbReference>
<dbReference type="Pfam" id="PF00544">
    <property type="entry name" value="Pectate_lyase_4"/>
    <property type="match status" value="1"/>
</dbReference>
<evidence type="ECO:0000313" key="5">
    <source>
        <dbReference type="EMBL" id="TCT15355.1"/>
    </source>
</evidence>
<accession>A0A4R3MM79</accession>
<dbReference type="GO" id="GO:0005576">
    <property type="term" value="C:extracellular region"/>
    <property type="evidence" value="ECO:0007669"/>
    <property type="project" value="UniProtKB-SubCell"/>
</dbReference>
<sequence length="681" mass="74128">MRKGISFISVLSLFFTLLLGFNYTTTLGSTMIYSDDFLGVTSGNLFTTSYKSLPNDPSKPMYLKTGGTVIAGSSTVTLDGGRMTIGALSTSSTSSSSTPGGVFDLSGNYRIVLNVSSKGGTSSKKFQVYVDNNTTSQSNSIHGGASKVYEETIGNLSTGNIIIDSNIGTQNSFIQIRTESGGSVTINEVRIETQGGSSPPPSQPGFSPNDEFRIISRFSGKALDVINASQENGAEIVQWDFNGSSNQVWHLIPDGQGYYSIANKNSGRVIDVYNWSTANGGQIVQWDSWGGDCQLWSVNDLGNGYYSIINKFSGKSLDVYNFSQQNGGIIAQWEYLNGHNQHWAIEKISGGSNPPSNPTPPPSGSMFDLVGYAALNGGTTGGAGGDVIYVDNGADLYQALRQKRNNNTPLTIYITGTITQANSSHSKIDVKDVSDVSIIGVGTSGELDGVGITISRANNIIIRNLSIHHVRQGSGTAIEITESSHNIWIDHNDFYSQTDVHKDYYDGLVDIKRNAEYITVSWNKFYDHHKGMLVGHTDNESLKADKITYHHNYFYNIGTRLPLIRYADVHMFNNYFKDIFGSAINARMGARVRVENNYFDNVGSGQVDTHAGYIQGPIGWFYGSSQTGYWHVIGNKFVNCPVSNYTSTTTFNVPYNYSSVLHTADEAKDLVLQYAGVGIIN</sequence>
<dbReference type="GO" id="GO:0000272">
    <property type="term" value="P:polysaccharide catabolic process"/>
    <property type="evidence" value="ECO:0007669"/>
    <property type="project" value="UniProtKB-KW"/>
</dbReference>
<evidence type="ECO:0000313" key="6">
    <source>
        <dbReference type="Proteomes" id="UP000294902"/>
    </source>
</evidence>
<feature type="domain" description="Pectate lyase" evidence="4">
    <location>
        <begin position="395"/>
        <end position="605"/>
    </location>
</feature>
<dbReference type="InterPro" id="IPR035992">
    <property type="entry name" value="Ricin_B-like_lectins"/>
</dbReference>
<organism evidence="5 6">
    <name type="scientific">Natranaerovirga pectinivora</name>
    <dbReference type="NCBI Taxonomy" id="682400"/>
    <lineage>
        <taxon>Bacteria</taxon>
        <taxon>Bacillati</taxon>
        <taxon>Bacillota</taxon>
        <taxon>Clostridia</taxon>
        <taxon>Lachnospirales</taxon>
        <taxon>Natranaerovirgaceae</taxon>
        <taxon>Natranaerovirga</taxon>
    </lineage>
</organism>
<dbReference type="InterPro" id="IPR002022">
    <property type="entry name" value="Pec_lyase"/>
</dbReference>
<dbReference type="RefSeq" id="WP_132250978.1">
    <property type="nucleotide sequence ID" value="NZ_SMAL01000003.1"/>
</dbReference>
<dbReference type="PROSITE" id="PS50231">
    <property type="entry name" value="RICIN_B_LECTIN"/>
    <property type="match status" value="1"/>
</dbReference>
<keyword evidence="6" id="KW-1185">Reference proteome</keyword>
<dbReference type="Gene3D" id="2.80.10.50">
    <property type="match status" value="3"/>
</dbReference>
<keyword evidence="2" id="KW-0624">Polysaccharide degradation</keyword>
<dbReference type="CDD" id="cd00161">
    <property type="entry name" value="beta-trefoil_Ricin-like"/>
    <property type="match status" value="1"/>
</dbReference>
<protein>
    <submittedName>
        <fullName evidence="5">Pectate lyase</fullName>
    </submittedName>
</protein>
<proteinExistence type="inferred from homology"/>
<dbReference type="AlphaFoldDB" id="A0A4R3MM79"/>
<dbReference type="SMART" id="SM00458">
    <property type="entry name" value="RICIN"/>
    <property type="match status" value="1"/>
</dbReference>
<dbReference type="PANTHER" id="PTHR31683:SF18">
    <property type="entry name" value="PECTATE LYASE 21-RELATED"/>
    <property type="match status" value="1"/>
</dbReference>
<evidence type="ECO:0000256" key="2">
    <source>
        <dbReference type="RuleBase" id="RU361173"/>
    </source>
</evidence>
<gene>
    <name evidence="5" type="ORF">EDC18_10360</name>
</gene>
<keyword evidence="2" id="KW-0119">Carbohydrate metabolism</keyword>
<evidence type="ECO:0000259" key="4">
    <source>
        <dbReference type="SMART" id="SM00656"/>
    </source>
</evidence>
<dbReference type="GO" id="GO:0030570">
    <property type="term" value="F:pectate lyase activity"/>
    <property type="evidence" value="ECO:0007669"/>
    <property type="project" value="InterPro"/>
</dbReference>
<dbReference type="InterPro" id="IPR011050">
    <property type="entry name" value="Pectin_lyase_fold/virulence"/>
</dbReference>